<dbReference type="CDD" id="cd01563">
    <property type="entry name" value="Thr-synth_1"/>
    <property type="match status" value="1"/>
</dbReference>
<keyword evidence="4" id="KW-0456">Lyase</keyword>
<name>A0A381YFT1_9ZZZZ</name>
<dbReference type="InterPro" id="IPR004450">
    <property type="entry name" value="Thr_synthase-like"/>
</dbReference>
<dbReference type="Pfam" id="PF05810">
    <property type="entry name" value="NinF"/>
    <property type="match status" value="1"/>
</dbReference>
<dbReference type="SUPFAM" id="SSF53686">
    <property type="entry name" value="Tryptophan synthase beta subunit-like PLP-dependent enzymes"/>
    <property type="match status" value="1"/>
</dbReference>
<proteinExistence type="inferred from homology"/>
<evidence type="ECO:0000256" key="2">
    <source>
        <dbReference type="ARBA" id="ARBA00005517"/>
    </source>
</evidence>
<evidence type="ECO:0000259" key="5">
    <source>
        <dbReference type="Pfam" id="PF00291"/>
    </source>
</evidence>
<dbReference type="InterPro" id="IPR008712">
    <property type="entry name" value="NinF"/>
</dbReference>
<dbReference type="GO" id="GO:0009097">
    <property type="term" value="P:isoleucine biosynthetic process"/>
    <property type="evidence" value="ECO:0007669"/>
    <property type="project" value="TreeGrafter"/>
</dbReference>
<dbReference type="InterPro" id="IPR036052">
    <property type="entry name" value="TrpB-like_PALP_sf"/>
</dbReference>
<dbReference type="PANTHER" id="PTHR48078">
    <property type="entry name" value="THREONINE DEHYDRATASE, MITOCHONDRIAL-RELATED"/>
    <property type="match status" value="1"/>
</dbReference>
<keyword evidence="3" id="KW-0663">Pyridoxal phosphate</keyword>
<evidence type="ECO:0000256" key="4">
    <source>
        <dbReference type="ARBA" id="ARBA00023239"/>
    </source>
</evidence>
<dbReference type="Gene3D" id="3.40.50.1100">
    <property type="match status" value="2"/>
</dbReference>
<sequence>MSHSLPAYRSESSNMSKSAGFMRALKCRECGREYPLEATHVCEFDFGPLEVVYDYDKIKKSMTKAAMAKRPETMWRFRELLPVADEPTVGTRVGYTPLVKADRLAKWLGVREAWVKNDAVNYPTLSFKDRVVSVALSRAKELGFKTVACASTGNLANSVAANAASAGLDAMVFIPADLEKGKILNSLIYGARVVAIRGHYDEVNRLCAEIAGKYGWAFVNVNMRPYYAEGSKSMAYEVTEQLDWNLPQHTVVPMASGSLLTKIHKGYQELIQLGLARDTKPTVHGAQATGCSPISVAFKQGMDFFKPVKPDTIAKSLAIGTPADGFYALKVMKETGGASDDVTDDEIREAMSALAECEGIFTETAGGVTVGVAKKLVASGRIPAEDSVVLCVTGNGLKTLDAVQGHVGAPVGIKPSLREFEQLIESDNKIKSK</sequence>
<dbReference type="Pfam" id="PF00291">
    <property type="entry name" value="PALP"/>
    <property type="match status" value="1"/>
</dbReference>
<dbReference type="AlphaFoldDB" id="A0A381YFT1"/>
<evidence type="ECO:0000313" key="6">
    <source>
        <dbReference type="EMBL" id="SVA75919.1"/>
    </source>
</evidence>
<protein>
    <recommendedName>
        <fullName evidence="5">Tryptophan synthase beta chain-like PALP domain-containing protein</fullName>
    </recommendedName>
</protein>
<feature type="domain" description="Tryptophan synthase beta chain-like PALP" evidence="5">
    <location>
        <begin position="92"/>
        <end position="394"/>
    </location>
</feature>
<reference evidence="6" key="1">
    <citation type="submission" date="2018-05" db="EMBL/GenBank/DDBJ databases">
        <authorList>
            <person name="Lanie J.A."/>
            <person name="Ng W.-L."/>
            <person name="Kazmierczak K.M."/>
            <person name="Andrzejewski T.M."/>
            <person name="Davidsen T.M."/>
            <person name="Wayne K.J."/>
            <person name="Tettelin H."/>
            <person name="Glass J.I."/>
            <person name="Rusch D."/>
            <person name="Podicherti R."/>
            <person name="Tsui H.-C.T."/>
            <person name="Winkler M.E."/>
        </authorList>
    </citation>
    <scope>NUCLEOTIDE SEQUENCE</scope>
</reference>
<dbReference type="NCBIfam" id="TIGR00260">
    <property type="entry name" value="thrC"/>
    <property type="match status" value="1"/>
</dbReference>
<dbReference type="EMBL" id="UINC01018143">
    <property type="protein sequence ID" value="SVA75919.1"/>
    <property type="molecule type" value="Genomic_DNA"/>
</dbReference>
<accession>A0A381YFT1</accession>
<comment type="cofactor">
    <cofactor evidence="1">
        <name>pyridoxal 5'-phosphate</name>
        <dbReference type="ChEBI" id="CHEBI:597326"/>
    </cofactor>
</comment>
<evidence type="ECO:0000256" key="3">
    <source>
        <dbReference type="ARBA" id="ARBA00022898"/>
    </source>
</evidence>
<dbReference type="InterPro" id="IPR050147">
    <property type="entry name" value="Ser/Thr_Dehydratase"/>
</dbReference>
<dbReference type="GO" id="GO:0006565">
    <property type="term" value="P:L-serine catabolic process"/>
    <property type="evidence" value="ECO:0007669"/>
    <property type="project" value="TreeGrafter"/>
</dbReference>
<dbReference type="GO" id="GO:0006567">
    <property type="term" value="P:L-threonine catabolic process"/>
    <property type="evidence" value="ECO:0007669"/>
    <property type="project" value="TreeGrafter"/>
</dbReference>
<dbReference type="InterPro" id="IPR001926">
    <property type="entry name" value="TrpB-like_PALP"/>
</dbReference>
<dbReference type="GO" id="GO:0003941">
    <property type="term" value="F:L-serine ammonia-lyase activity"/>
    <property type="evidence" value="ECO:0007669"/>
    <property type="project" value="TreeGrafter"/>
</dbReference>
<dbReference type="GO" id="GO:0004794">
    <property type="term" value="F:threonine deaminase activity"/>
    <property type="evidence" value="ECO:0007669"/>
    <property type="project" value="TreeGrafter"/>
</dbReference>
<gene>
    <name evidence="6" type="ORF">METZ01_LOCUS128773</name>
</gene>
<comment type="similarity">
    <text evidence="2">Belongs to the threonine synthase family.</text>
</comment>
<dbReference type="PANTHER" id="PTHR48078:SF6">
    <property type="entry name" value="L-THREONINE DEHYDRATASE CATABOLIC TDCB"/>
    <property type="match status" value="1"/>
</dbReference>
<organism evidence="6">
    <name type="scientific">marine metagenome</name>
    <dbReference type="NCBI Taxonomy" id="408172"/>
    <lineage>
        <taxon>unclassified sequences</taxon>
        <taxon>metagenomes</taxon>
        <taxon>ecological metagenomes</taxon>
    </lineage>
</organism>
<evidence type="ECO:0000256" key="1">
    <source>
        <dbReference type="ARBA" id="ARBA00001933"/>
    </source>
</evidence>